<organism evidence="2 3">
    <name type="scientific">Schaalia georgiae F0490</name>
    <dbReference type="NCBI Taxonomy" id="1125717"/>
    <lineage>
        <taxon>Bacteria</taxon>
        <taxon>Bacillati</taxon>
        <taxon>Actinomycetota</taxon>
        <taxon>Actinomycetes</taxon>
        <taxon>Actinomycetales</taxon>
        <taxon>Actinomycetaceae</taxon>
        <taxon>Schaalia</taxon>
    </lineage>
</organism>
<dbReference type="Proteomes" id="UP000004578">
    <property type="component" value="Unassembled WGS sequence"/>
</dbReference>
<gene>
    <name evidence="2" type="ORF">HMPREF1317_0139</name>
</gene>
<evidence type="ECO:0000313" key="2">
    <source>
        <dbReference type="EMBL" id="EJF35322.1"/>
    </source>
</evidence>
<name>J0MTD2_9ACTO</name>
<accession>J0MTD2</accession>
<reference evidence="2 3" key="1">
    <citation type="submission" date="2012-05" db="EMBL/GenBank/DDBJ databases">
        <authorList>
            <person name="Harkins D.M."/>
            <person name="Madupu R."/>
            <person name="Durkin A.S."/>
            <person name="Torralba M."/>
            <person name="Methe B."/>
            <person name="Sutton G.G."/>
            <person name="Nelson K.E."/>
        </authorList>
    </citation>
    <scope>NUCLEOTIDE SEQUENCE [LARGE SCALE GENOMIC DNA]</scope>
    <source>
        <strain evidence="2 3">F0490</strain>
    </source>
</reference>
<proteinExistence type="predicted"/>
<dbReference type="RefSeq" id="WP_005872871.1">
    <property type="nucleotide sequence ID" value="NZ_AKFS01000302.1"/>
</dbReference>
<dbReference type="AlphaFoldDB" id="J0MTD2"/>
<keyword evidence="1" id="KW-1133">Transmembrane helix</keyword>
<protein>
    <submittedName>
        <fullName evidence="2">PF10874 family protein</fullName>
    </submittedName>
</protein>
<keyword evidence="1" id="KW-0472">Membrane</keyword>
<feature type="transmembrane region" description="Helical" evidence="1">
    <location>
        <begin position="13"/>
        <end position="33"/>
    </location>
</feature>
<comment type="caution">
    <text evidence="2">The sequence shown here is derived from an EMBL/GenBank/DDBJ whole genome shotgun (WGS) entry which is preliminary data.</text>
</comment>
<evidence type="ECO:0000256" key="1">
    <source>
        <dbReference type="SAM" id="Phobius"/>
    </source>
</evidence>
<keyword evidence="1" id="KW-0812">Transmembrane</keyword>
<evidence type="ECO:0000313" key="3">
    <source>
        <dbReference type="Proteomes" id="UP000004578"/>
    </source>
</evidence>
<dbReference type="EMBL" id="AKFS01000302">
    <property type="protein sequence ID" value="EJF35322.1"/>
    <property type="molecule type" value="Genomic_DNA"/>
</dbReference>
<keyword evidence="3" id="KW-1185">Reference proteome</keyword>
<dbReference type="PATRIC" id="fig|1125717.3.peg.2018"/>
<sequence>MRDLLSDPRLVDALIGLVLAAIAGVGGLGALVYRRVYARLDERLSHVLATSIEARRAAETAQQEIQNNHETNVRDDLDRAIETTWSVGDQVSEVGATARELRETLRAHGEQLDAISGLVRAVDERVGRVDRRQAQIAEEIHDERVARESSQRSLDEQSHDTHVRLWKRLDALADQVADLRGGPGPE</sequence>